<organism evidence="1 2">
    <name type="scientific">Bionectria ochroleuca</name>
    <name type="common">Gliocladium roseum</name>
    <dbReference type="NCBI Taxonomy" id="29856"/>
    <lineage>
        <taxon>Eukaryota</taxon>
        <taxon>Fungi</taxon>
        <taxon>Dikarya</taxon>
        <taxon>Ascomycota</taxon>
        <taxon>Pezizomycotina</taxon>
        <taxon>Sordariomycetes</taxon>
        <taxon>Hypocreomycetidae</taxon>
        <taxon>Hypocreales</taxon>
        <taxon>Bionectriaceae</taxon>
        <taxon>Clonostachys</taxon>
    </lineage>
</organism>
<accession>A0ABY6UIP4</accession>
<sequence>MDAVMSHKRLTMNRKKQKDNLVTTRIELATSALLDTYDRPSWLVSGLAQDSFIFTPSDVGGRKEIEKNGFSNNLCILLHINSNQRFTSCNPVVTSQSTRTHCMLDTVFTNSNHKE</sequence>
<evidence type="ECO:0000313" key="2">
    <source>
        <dbReference type="Proteomes" id="UP000766486"/>
    </source>
</evidence>
<reference evidence="1 2" key="1">
    <citation type="submission" date="2019-06" db="EMBL/GenBank/DDBJ databases">
        <authorList>
            <person name="Broberg M."/>
        </authorList>
    </citation>
    <scope>NUCLEOTIDE SEQUENCE [LARGE SCALE GENOMIC DNA]</scope>
</reference>
<dbReference type="Proteomes" id="UP000766486">
    <property type="component" value="Unassembled WGS sequence"/>
</dbReference>
<keyword evidence="2" id="KW-1185">Reference proteome</keyword>
<name>A0ABY6UIP4_BIOOC</name>
<protein>
    <submittedName>
        <fullName evidence="1">Uncharacterized protein</fullName>
    </submittedName>
</protein>
<gene>
    <name evidence="1" type="ORF">CLO192961_LOCUS287462</name>
</gene>
<evidence type="ECO:0000313" key="1">
    <source>
        <dbReference type="EMBL" id="VUC30481.1"/>
    </source>
</evidence>
<comment type="caution">
    <text evidence="1">The sequence shown here is derived from an EMBL/GenBank/DDBJ whole genome shotgun (WGS) entry which is preliminary data.</text>
</comment>
<dbReference type="EMBL" id="CABFNS010000820">
    <property type="protein sequence ID" value="VUC30481.1"/>
    <property type="molecule type" value="Genomic_DNA"/>
</dbReference>
<proteinExistence type="predicted"/>